<dbReference type="STRING" id="263852.SAMN02745116_02336"/>
<keyword evidence="3" id="KW-1185">Reference proteome</keyword>
<dbReference type="Proteomes" id="UP000190328">
    <property type="component" value="Unassembled WGS sequence"/>
</dbReference>
<name>A0A1T4QVH9_9ENTE</name>
<proteinExistence type="predicted"/>
<organism evidence="2 3">
    <name type="scientific">Pilibacter termitis</name>
    <dbReference type="NCBI Taxonomy" id="263852"/>
    <lineage>
        <taxon>Bacteria</taxon>
        <taxon>Bacillati</taxon>
        <taxon>Bacillota</taxon>
        <taxon>Bacilli</taxon>
        <taxon>Lactobacillales</taxon>
        <taxon>Enterococcaceae</taxon>
        <taxon>Pilibacter</taxon>
    </lineage>
</organism>
<feature type="transmembrane region" description="Helical" evidence="1">
    <location>
        <begin position="45"/>
        <end position="61"/>
    </location>
</feature>
<accession>A0A1T4QVH9</accession>
<keyword evidence="1" id="KW-0472">Membrane</keyword>
<feature type="transmembrane region" description="Helical" evidence="1">
    <location>
        <begin position="6"/>
        <end position="25"/>
    </location>
</feature>
<evidence type="ECO:0000256" key="1">
    <source>
        <dbReference type="SAM" id="Phobius"/>
    </source>
</evidence>
<feature type="transmembrane region" description="Helical" evidence="1">
    <location>
        <begin position="67"/>
        <end position="85"/>
    </location>
</feature>
<reference evidence="2 3" key="1">
    <citation type="submission" date="2017-02" db="EMBL/GenBank/DDBJ databases">
        <authorList>
            <person name="Peterson S.W."/>
        </authorList>
    </citation>
    <scope>NUCLEOTIDE SEQUENCE [LARGE SCALE GENOMIC DNA]</scope>
    <source>
        <strain evidence="2 3">ATCC BAA-1030</strain>
    </source>
</reference>
<dbReference type="EMBL" id="FUXI01000034">
    <property type="protein sequence ID" value="SKA07694.1"/>
    <property type="molecule type" value="Genomic_DNA"/>
</dbReference>
<sequence length="87" mass="10492">MEFILNLLFIFLTMVFCFFIDLKIIKSLKKTRVSFKQLQFIPKKYELVSFLLFGYLLWFLIGKSNLLLMVVIYSIIFPFADTFFVKR</sequence>
<evidence type="ECO:0000313" key="3">
    <source>
        <dbReference type="Proteomes" id="UP000190328"/>
    </source>
</evidence>
<evidence type="ECO:0000313" key="2">
    <source>
        <dbReference type="EMBL" id="SKA07694.1"/>
    </source>
</evidence>
<dbReference type="AlphaFoldDB" id="A0A1T4QVH9"/>
<keyword evidence="1" id="KW-1133">Transmembrane helix</keyword>
<keyword evidence="1" id="KW-0812">Transmembrane</keyword>
<protein>
    <submittedName>
        <fullName evidence="2">Uncharacterized protein</fullName>
    </submittedName>
</protein>
<gene>
    <name evidence="2" type="ORF">SAMN02745116_02336</name>
</gene>